<dbReference type="Pfam" id="PF13737">
    <property type="entry name" value="DDE_Tnp_1_5"/>
    <property type="match status" value="1"/>
</dbReference>
<dbReference type="Proteomes" id="UP000219020">
    <property type="component" value="Unassembled WGS sequence"/>
</dbReference>
<keyword evidence="3" id="KW-1185">Reference proteome</keyword>
<dbReference type="InterPro" id="IPR025668">
    <property type="entry name" value="Tnp_DDE_dom"/>
</dbReference>
<evidence type="ECO:0000313" key="2">
    <source>
        <dbReference type="EMBL" id="PCS21136.1"/>
    </source>
</evidence>
<feature type="domain" description="Transposase DDE" evidence="1">
    <location>
        <begin position="48"/>
        <end position="127"/>
    </location>
</feature>
<sequence>MGIALFPKYLNSSQFLRSNHHGVKREVMMEKAKHKISNWKQYNQALVNWGSMIFWIDVATIKARYCLKHHGHRGRWVIFSDTAIETALMVKGICKLPLSRLEGFLNSVFTVMNFSLKFSTYTCISNR</sequence>
<proteinExistence type="predicted"/>
<accession>A0A2A5SZ08</accession>
<dbReference type="AlphaFoldDB" id="A0A2A5SZ08"/>
<dbReference type="EMBL" id="NBYY01000039">
    <property type="protein sequence ID" value="PCS21136.1"/>
    <property type="molecule type" value="Genomic_DNA"/>
</dbReference>
<reference evidence="3" key="1">
    <citation type="submission" date="2017-04" db="EMBL/GenBank/DDBJ databases">
        <title>Genome evolution of the luminous symbionts of deep sea anglerfish.</title>
        <authorList>
            <person name="Hendry T.A."/>
        </authorList>
    </citation>
    <scope>NUCLEOTIDE SEQUENCE [LARGE SCALE GENOMIC DNA]</scope>
</reference>
<evidence type="ECO:0000313" key="3">
    <source>
        <dbReference type="Proteomes" id="UP000219020"/>
    </source>
</evidence>
<dbReference type="InterPro" id="IPR053172">
    <property type="entry name" value="Tn903_transposase"/>
</dbReference>
<protein>
    <submittedName>
        <fullName evidence="2">Mobile element protein</fullName>
    </submittedName>
</protein>
<gene>
    <name evidence="2" type="ORF">BTN49_3283</name>
</gene>
<evidence type="ECO:0000259" key="1">
    <source>
        <dbReference type="Pfam" id="PF13737"/>
    </source>
</evidence>
<name>A0A2A5SZ08_9GAMM</name>
<organism evidence="2 3">
    <name type="scientific">Candidatus Enterovibrio escicola</name>
    <dbReference type="NCBI Taxonomy" id="1927127"/>
    <lineage>
        <taxon>Bacteria</taxon>
        <taxon>Pseudomonadati</taxon>
        <taxon>Pseudomonadota</taxon>
        <taxon>Gammaproteobacteria</taxon>
        <taxon>Vibrionales</taxon>
        <taxon>Vibrionaceae</taxon>
        <taxon>Enterovibrio</taxon>
    </lineage>
</organism>
<dbReference type="PANTHER" id="PTHR34631">
    <property type="match status" value="1"/>
</dbReference>
<dbReference type="PANTHER" id="PTHR34631:SF3">
    <property type="entry name" value="ISSOD12 TRANSPOSASE TNPA_ISSOD12"/>
    <property type="match status" value="1"/>
</dbReference>
<comment type="caution">
    <text evidence="2">The sequence shown here is derived from an EMBL/GenBank/DDBJ whole genome shotgun (WGS) entry which is preliminary data.</text>
</comment>